<feature type="non-terminal residue" evidence="1">
    <location>
        <position position="53"/>
    </location>
</feature>
<accession>X1DBN3</accession>
<name>X1DBN3_9ZZZZ</name>
<dbReference type="EMBL" id="BART01028833">
    <property type="protein sequence ID" value="GAG93846.1"/>
    <property type="molecule type" value="Genomic_DNA"/>
</dbReference>
<protein>
    <submittedName>
        <fullName evidence="1">Uncharacterized protein</fullName>
    </submittedName>
</protein>
<gene>
    <name evidence="1" type="ORF">S01H4_50739</name>
</gene>
<reference evidence="1" key="1">
    <citation type="journal article" date="2014" name="Front. Microbiol.">
        <title>High frequency of phylogenetically diverse reductive dehalogenase-homologous genes in deep subseafloor sedimentary metagenomes.</title>
        <authorList>
            <person name="Kawai M."/>
            <person name="Futagami T."/>
            <person name="Toyoda A."/>
            <person name="Takaki Y."/>
            <person name="Nishi S."/>
            <person name="Hori S."/>
            <person name="Arai W."/>
            <person name="Tsubouchi T."/>
            <person name="Morono Y."/>
            <person name="Uchiyama I."/>
            <person name="Ito T."/>
            <person name="Fujiyama A."/>
            <person name="Inagaki F."/>
            <person name="Takami H."/>
        </authorList>
    </citation>
    <scope>NUCLEOTIDE SEQUENCE</scope>
    <source>
        <strain evidence="1">Expedition CK06-06</strain>
    </source>
</reference>
<comment type="caution">
    <text evidence="1">The sequence shown here is derived from an EMBL/GenBank/DDBJ whole genome shotgun (WGS) entry which is preliminary data.</text>
</comment>
<organism evidence="1">
    <name type="scientific">marine sediment metagenome</name>
    <dbReference type="NCBI Taxonomy" id="412755"/>
    <lineage>
        <taxon>unclassified sequences</taxon>
        <taxon>metagenomes</taxon>
        <taxon>ecological metagenomes</taxon>
    </lineage>
</organism>
<sequence>MEEKKGLNIYSLSKFTNHEMILDSQLASSGAHQSKVLEKCEKNKKYIRTHAIS</sequence>
<evidence type="ECO:0000313" key="1">
    <source>
        <dbReference type="EMBL" id="GAG93846.1"/>
    </source>
</evidence>
<proteinExistence type="predicted"/>
<dbReference type="AlphaFoldDB" id="X1DBN3"/>